<dbReference type="Gene3D" id="1.10.110.10">
    <property type="entry name" value="Plant lipid-transfer and hydrophobic proteins"/>
    <property type="match status" value="1"/>
</dbReference>
<feature type="signal peptide" evidence="1">
    <location>
        <begin position="1"/>
        <end position="27"/>
    </location>
</feature>
<dbReference type="EMBL" id="JBCGBO010000002">
    <property type="protein sequence ID" value="KAK9221164.1"/>
    <property type="molecule type" value="Genomic_DNA"/>
</dbReference>
<feature type="chain" id="PRO_5042978207" description="Bifunctional inhibitor/plant lipid transfer protein/seed storage helical domain-containing protein" evidence="1">
    <location>
        <begin position="28"/>
        <end position="153"/>
    </location>
</feature>
<protein>
    <recommendedName>
        <fullName evidence="2">Bifunctional inhibitor/plant lipid transfer protein/seed storage helical domain-containing protein</fullName>
    </recommendedName>
</protein>
<dbReference type="InterPro" id="IPR044741">
    <property type="entry name" value="NsLTP-like"/>
</dbReference>
<dbReference type="SUPFAM" id="SSF47699">
    <property type="entry name" value="Bifunctional inhibitor/lipid-transfer protein/seed storage 2S albumin"/>
    <property type="match status" value="1"/>
</dbReference>
<dbReference type="PANTHER" id="PTHR33286">
    <property type="entry name" value="BIFUNCTIONAL INHIBITOR/LIPID-TRANSFER PROTEIN/SEED STORAGE 2S ALBUMIN SUPERFAMILY PROTEIN"/>
    <property type="match status" value="1"/>
</dbReference>
<dbReference type="AlphaFoldDB" id="A0AAP0MTC1"/>
<proteinExistence type="predicted"/>
<gene>
    <name evidence="3" type="ORF">WN944_009589</name>
</gene>
<dbReference type="PANTHER" id="PTHR33286:SF1">
    <property type="entry name" value="OS01G0800600 PROTEIN"/>
    <property type="match status" value="1"/>
</dbReference>
<evidence type="ECO:0000313" key="4">
    <source>
        <dbReference type="Proteomes" id="UP001428341"/>
    </source>
</evidence>
<dbReference type="InterPro" id="IPR016140">
    <property type="entry name" value="Bifunc_inhib/LTP/seed_store"/>
</dbReference>
<dbReference type="InterPro" id="IPR036312">
    <property type="entry name" value="Bifun_inhib/LTP/seed_sf"/>
</dbReference>
<dbReference type="Proteomes" id="UP001428341">
    <property type="component" value="Unassembled WGS sequence"/>
</dbReference>
<organism evidence="3 4">
    <name type="scientific">Citrus x changshan-huyou</name>
    <dbReference type="NCBI Taxonomy" id="2935761"/>
    <lineage>
        <taxon>Eukaryota</taxon>
        <taxon>Viridiplantae</taxon>
        <taxon>Streptophyta</taxon>
        <taxon>Embryophyta</taxon>
        <taxon>Tracheophyta</taxon>
        <taxon>Spermatophyta</taxon>
        <taxon>Magnoliopsida</taxon>
        <taxon>eudicotyledons</taxon>
        <taxon>Gunneridae</taxon>
        <taxon>Pentapetalae</taxon>
        <taxon>rosids</taxon>
        <taxon>malvids</taxon>
        <taxon>Sapindales</taxon>
        <taxon>Rutaceae</taxon>
        <taxon>Aurantioideae</taxon>
        <taxon>Citrus</taxon>
    </lineage>
</organism>
<evidence type="ECO:0000313" key="3">
    <source>
        <dbReference type="EMBL" id="KAK9221164.1"/>
    </source>
</evidence>
<dbReference type="Pfam" id="PF14368">
    <property type="entry name" value="LTP_2"/>
    <property type="match status" value="1"/>
</dbReference>
<name>A0AAP0MTC1_9ROSI</name>
<keyword evidence="1" id="KW-0732">Signal</keyword>
<reference evidence="3 4" key="1">
    <citation type="submission" date="2024-05" db="EMBL/GenBank/DDBJ databases">
        <title>Haplotype-resolved chromosome-level genome assembly of Huyou (Citrus changshanensis).</title>
        <authorList>
            <person name="Miao C."/>
            <person name="Chen W."/>
            <person name="Wu Y."/>
            <person name="Wang L."/>
            <person name="Zhao S."/>
            <person name="Grierson D."/>
            <person name="Xu C."/>
            <person name="Chen K."/>
        </authorList>
    </citation>
    <scope>NUCLEOTIDE SEQUENCE [LARGE SCALE GENOMIC DNA]</scope>
    <source>
        <strain evidence="3">01-14</strain>
        <tissue evidence="3">Leaf</tissue>
    </source>
</reference>
<accession>A0AAP0MTC1</accession>
<comment type="caution">
    <text evidence="3">The sequence shown here is derived from an EMBL/GenBank/DDBJ whole genome shotgun (WGS) entry which is preliminary data.</text>
</comment>
<evidence type="ECO:0000259" key="2">
    <source>
        <dbReference type="Pfam" id="PF14368"/>
    </source>
</evidence>
<feature type="domain" description="Bifunctional inhibitor/plant lipid transfer protein/seed storage helical" evidence="2">
    <location>
        <begin position="29"/>
        <end position="108"/>
    </location>
</feature>
<dbReference type="CDD" id="cd04660">
    <property type="entry name" value="nsLTP_like"/>
    <property type="match status" value="1"/>
</dbReference>
<keyword evidence="4" id="KW-1185">Reference proteome</keyword>
<sequence>MSSRIYFMLVAIFTVAGVFQFSGQVSGAQHCGMNTNVLGQLVSQCEKYVLKSGPKIRPSPGCCAVVKKVDVPCVCKFVTKQIEEIISIEKMVYVARSCGIKISAGTKCGSKLHCPICLKMGVHECLKHWEAARFCDESVDVIRGRFHGVVLMC</sequence>
<evidence type="ECO:0000256" key="1">
    <source>
        <dbReference type="SAM" id="SignalP"/>
    </source>
</evidence>